<dbReference type="Proteomes" id="UP001597109">
    <property type="component" value="Unassembled WGS sequence"/>
</dbReference>
<dbReference type="RefSeq" id="WP_379083162.1">
    <property type="nucleotide sequence ID" value="NZ_JBHTKI010000022.1"/>
</dbReference>
<feature type="transmembrane region" description="Helical" evidence="1">
    <location>
        <begin position="82"/>
        <end position="103"/>
    </location>
</feature>
<dbReference type="EMBL" id="JBHTKI010000022">
    <property type="protein sequence ID" value="MFD1032651.1"/>
    <property type="molecule type" value="Genomic_DNA"/>
</dbReference>
<comment type="caution">
    <text evidence="2">The sequence shown here is derived from an EMBL/GenBank/DDBJ whole genome shotgun (WGS) entry which is preliminary data.</text>
</comment>
<accession>A0ABW3LFV7</accession>
<feature type="transmembrane region" description="Helical" evidence="1">
    <location>
        <begin position="14"/>
        <end position="36"/>
    </location>
</feature>
<evidence type="ECO:0000313" key="2">
    <source>
        <dbReference type="EMBL" id="MFD1032651.1"/>
    </source>
</evidence>
<proteinExistence type="predicted"/>
<reference evidence="3" key="1">
    <citation type="journal article" date="2019" name="Int. J. Syst. Evol. Microbiol.">
        <title>The Global Catalogue of Microorganisms (GCM) 10K type strain sequencing project: providing services to taxonomists for standard genome sequencing and annotation.</title>
        <authorList>
            <consortium name="The Broad Institute Genomics Platform"/>
            <consortium name="The Broad Institute Genome Sequencing Center for Infectious Disease"/>
            <person name="Wu L."/>
            <person name="Ma J."/>
        </authorList>
    </citation>
    <scope>NUCLEOTIDE SEQUENCE [LARGE SCALE GENOMIC DNA]</scope>
    <source>
        <strain evidence="3">CCUG 56756</strain>
    </source>
</reference>
<sequence length="114" mass="12484">MAANSQMTYNLFPLQAYIALFPVAIGLLMRIPKFILQLKSSRSLSFDWILFTAVGLPTLYVVVMTFLPFSPLGAGWLRIPEIISIGGVTVPTIAGLVFGYVLLGSFKVRNAEDS</sequence>
<keyword evidence="3" id="KW-1185">Reference proteome</keyword>
<protein>
    <submittedName>
        <fullName evidence="2">Uncharacterized protein</fullName>
    </submittedName>
</protein>
<keyword evidence="1" id="KW-0472">Membrane</keyword>
<evidence type="ECO:0000256" key="1">
    <source>
        <dbReference type="SAM" id="Phobius"/>
    </source>
</evidence>
<gene>
    <name evidence="2" type="ORF">ACFQ1X_14515</name>
</gene>
<name>A0ABW3LFV7_9BACL</name>
<evidence type="ECO:0000313" key="3">
    <source>
        <dbReference type="Proteomes" id="UP001597109"/>
    </source>
</evidence>
<organism evidence="2 3">
    <name type="scientific">Metaplanococcus flavidus</name>
    <dbReference type="NCBI Taxonomy" id="569883"/>
    <lineage>
        <taxon>Bacteria</taxon>
        <taxon>Bacillati</taxon>
        <taxon>Bacillota</taxon>
        <taxon>Bacilli</taxon>
        <taxon>Bacillales</taxon>
        <taxon>Caryophanaceae</taxon>
        <taxon>Metaplanococcus</taxon>
    </lineage>
</organism>
<keyword evidence="1" id="KW-1133">Transmembrane helix</keyword>
<feature type="transmembrane region" description="Helical" evidence="1">
    <location>
        <begin position="48"/>
        <end position="70"/>
    </location>
</feature>
<keyword evidence="1" id="KW-0812">Transmembrane</keyword>